<organism evidence="2 3">
    <name type="scientific">Hirundo rustica rustica</name>
    <dbReference type="NCBI Taxonomy" id="333673"/>
    <lineage>
        <taxon>Eukaryota</taxon>
        <taxon>Metazoa</taxon>
        <taxon>Chordata</taxon>
        <taxon>Craniata</taxon>
        <taxon>Vertebrata</taxon>
        <taxon>Euteleostomi</taxon>
        <taxon>Archelosauria</taxon>
        <taxon>Archosauria</taxon>
        <taxon>Dinosauria</taxon>
        <taxon>Saurischia</taxon>
        <taxon>Theropoda</taxon>
        <taxon>Coelurosauria</taxon>
        <taxon>Aves</taxon>
        <taxon>Neognathae</taxon>
        <taxon>Neoaves</taxon>
        <taxon>Telluraves</taxon>
        <taxon>Australaves</taxon>
        <taxon>Passeriformes</taxon>
        <taxon>Sylvioidea</taxon>
        <taxon>Hirundinidae</taxon>
        <taxon>Hirundo</taxon>
    </lineage>
</organism>
<feature type="compositionally biased region" description="Basic and acidic residues" evidence="1">
    <location>
        <begin position="161"/>
        <end position="182"/>
    </location>
</feature>
<reference evidence="2 3" key="1">
    <citation type="submission" date="2018-07" db="EMBL/GenBank/DDBJ databases">
        <title>A high quality draft genome assembly of the barn swallow (H. rustica rustica).</title>
        <authorList>
            <person name="Formenti G."/>
            <person name="Chiara M."/>
            <person name="Poveda L."/>
            <person name="Francoijs K.-J."/>
            <person name="Bonisoli-Alquati A."/>
            <person name="Canova L."/>
            <person name="Gianfranceschi L."/>
            <person name="Horner D.S."/>
            <person name="Saino N."/>
        </authorList>
    </citation>
    <scope>NUCLEOTIDE SEQUENCE [LARGE SCALE GENOMIC DNA]</scope>
    <source>
        <strain evidence="2">Chelidonia</strain>
        <tissue evidence="2">Blood</tissue>
    </source>
</reference>
<dbReference type="EMBL" id="QRBI01000120">
    <property type="protein sequence ID" value="RMC07005.1"/>
    <property type="molecule type" value="Genomic_DNA"/>
</dbReference>
<dbReference type="PANTHER" id="PTHR33332">
    <property type="entry name" value="REVERSE TRANSCRIPTASE DOMAIN-CONTAINING PROTEIN"/>
    <property type="match status" value="1"/>
</dbReference>
<protein>
    <submittedName>
        <fullName evidence="2">Uncharacterized protein</fullName>
    </submittedName>
</protein>
<comment type="caution">
    <text evidence="2">The sequence shown here is derived from an EMBL/GenBank/DDBJ whole genome shotgun (WGS) entry which is preliminary data.</text>
</comment>
<name>A0A3M0K1A8_HIRRU</name>
<feature type="region of interest" description="Disordered" evidence="1">
    <location>
        <begin position="153"/>
        <end position="182"/>
    </location>
</feature>
<gene>
    <name evidence="2" type="ORF">DUI87_16458</name>
</gene>
<keyword evidence="3" id="KW-1185">Reference proteome</keyword>
<dbReference type="Proteomes" id="UP000269221">
    <property type="component" value="Unassembled WGS sequence"/>
</dbReference>
<dbReference type="AlphaFoldDB" id="A0A3M0K1A8"/>
<evidence type="ECO:0000313" key="3">
    <source>
        <dbReference type="Proteomes" id="UP000269221"/>
    </source>
</evidence>
<dbReference type="OrthoDB" id="276744at2759"/>
<accession>A0A3M0K1A8</accession>
<proteinExistence type="predicted"/>
<dbReference type="STRING" id="333673.A0A3M0K1A8"/>
<evidence type="ECO:0000256" key="1">
    <source>
        <dbReference type="SAM" id="MobiDB-lite"/>
    </source>
</evidence>
<sequence>MKFNKSKCWILHHTYKLGDKKLENGLAARDLGRLGCWEVEYVSTAAQAEKKHPAVCWSVLRDYITNDEVIPGLGNPKHRQKLANEWIESSPEKEDLEELVDEKLGMTQKCVLAAQKATCTLRCMKNAVISALKEIILPFYSARMRPHLHVSSGIQRWDPQNSKDHFGSDKGNAEGEGHEDDQRARPAFLWSVLIELGLFSLETRRLQGILTVASQYIKGNYKNAQEGLFTWGLFTCPFHRTRGNGFKLEESNFRLDRKKSVMYITNIKIANYWNVLAKLKEEKKPVGWQQMVLLTQCPKEDYKDGKGSRREASLRSHGVLSLEKSRLRGHLIPIHNILTRESKGSSSPLFFLVTSGRKFSNRNVMKLCQKGLDWILEKGFPSRGWLANETDSPGKWSQLQA</sequence>
<evidence type="ECO:0000313" key="2">
    <source>
        <dbReference type="EMBL" id="RMC07005.1"/>
    </source>
</evidence>